<dbReference type="Proteomes" id="UP001253439">
    <property type="component" value="Unassembled WGS sequence"/>
</dbReference>
<dbReference type="EMBL" id="JAMQOM010000026">
    <property type="protein sequence ID" value="MDS0223808.1"/>
    <property type="molecule type" value="Genomic_DNA"/>
</dbReference>
<proteinExistence type="predicted"/>
<name>A0AAE4F0X1_9EURY</name>
<sequence>MRITDHAPLRYLQRVDPTEAFPGERLRAMYDRARRVRRDGVEGAAYLDDETDALLVVDEMEGEIVTVLNGGPA</sequence>
<comment type="caution">
    <text evidence="1">The sequence shown here is derived from an EMBL/GenBank/DDBJ whole genome shotgun (WGS) entry which is preliminary data.</text>
</comment>
<accession>A0AAE4F0X1</accession>
<protein>
    <submittedName>
        <fullName evidence="1">Uncharacterized protein</fullName>
    </submittedName>
</protein>
<dbReference type="AlphaFoldDB" id="A0AAE4F0X1"/>
<gene>
    <name evidence="1" type="ORF">NDI54_20990</name>
</gene>
<keyword evidence="2" id="KW-1185">Reference proteome</keyword>
<reference evidence="1 2" key="1">
    <citation type="submission" date="2022-06" db="EMBL/GenBank/DDBJ databases">
        <title>Haloarcula sp. a new haloarchaeum isolate from saline soil.</title>
        <authorList>
            <person name="Strakova D."/>
            <person name="Galisteo C."/>
            <person name="Sanchez-Porro C."/>
            <person name="Ventosa A."/>
        </authorList>
    </citation>
    <scope>NUCLEOTIDE SEQUENCE [LARGE SCALE GENOMIC DNA]</scope>
    <source>
        <strain evidence="1 2">S1AR25-5A</strain>
    </source>
</reference>
<evidence type="ECO:0000313" key="2">
    <source>
        <dbReference type="Proteomes" id="UP001253439"/>
    </source>
</evidence>
<dbReference type="RefSeq" id="WP_310898285.1">
    <property type="nucleotide sequence ID" value="NZ_JAMQOM010000026.1"/>
</dbReference>
<evidence type="ECO:0000313" key="1">
    <source>
        <dbReference type="EMBL" id="MDS0223808.1"/>
    </source>
</evidence>
<organism evidence="1 2">
    <name type="scientific">Haloarcula terrestris</name>
    <dbReference type="NCBI Taxonomy" id="2950533"/>
    <lineage>
        <taxon>Archaea</taxon>
        <taxon>Methanobacteriati</taxon>
        <taxon>Methanobacteriota</taxon>
        <taxon>Stenosarchaea group</taxon>
        <taxon>Halobacteria</taxon>
        <taxon>Halobacteriales</taxon>
        <taxon>Haloarculaceae</taxon>
        <taxon>Haloarcula</taxon>
    </lineage>
</organism>